<evidence type="ECO:0000256" key="6">
    <source>
        <dbReference type="PROSITE-ProRule" id="PRU00302"/>
    </source>
</evidence>
<dbReference type="Gene3D" id="2.60.120.260">
    <property type="entry name" value="Galactose-binding domain-like"/>
    <property type="match status" value="7"/>
</dbReference>
<dbReference type="SUPFAM" id="SSF49785">
    <property type="entry name" value="Galactose-binding domain-like"/>
    <property type="match status" value="6"/>
</dbReference>
<dbReference type="CDD" id="cd00033">
    <property type="entry name" value="CCP"/>
    <property type="match status" value="11"/>
</dbReference>
<dbReference type="InterPro" id="IPR000436">
    <property type="entry name" value="Sushi_SCR_CCP_dom"/>
</dbReference>
<keyword evidence="5 6" id="KW-1015">Disulfide bond</keyword>
<dbReference type="InterPro" id="IPR035976">
    <property type="entry name" value="Sushi/SCR/CCP_sf"/>
</dbReference>
<feature type="domain" description="Ig-like" evidence="7">
    <location>
        <begin position="1385"/>
        <end position="1491"/>
    </location>
</feature>
<feature type="disulfide bond" evidence="6">
    <location>
        <begin position="1174"/>
        <end position="1201"/>
    </location>
</feature>
<feature type="domain" description="Sushi" evidence="8">
    <location>
        <begin position="1015"/>
        <end position="1077"/>
    </location>
</feature>
<evidence type="ECO:0000256" key="1">
    <source>
        <dbReference type="ARBA" id="ARBA00022723"/>
    </source>
</evidence>
<gene>
    <name evidence="9" type="ORF">NP493_25g07019</name>
</gene>
<dbReference type="Proteomes" id="UP001209878">
    <property type="component" value="Unassembled WGS sequence"/>
</dbReference>
<keyword evidence="1" id="KW-0479">Metal-binding</keyword>
<evidence type="ECO:0000313" key="10">
    <source>
        <dbReference type="Proteomes" id="UP001209878"/>
    </source>
</evidence>
<dbReference type="InterPro" id="IPR006585">
    <property type="entry name" value="FTP1"/>
</dbReference>
<dbReference type="InterPro" id="IPR008979">
    <property type="entry name" value="Galactose-bd-like_sf"/>
</dbReference>
<feature type="disulfide bond" evidence="6">
    <location>
        <begin position="1111"/>
        <end position="1138"/>
    </location>
</feature>
<proteinExistence type="predicted"/>
<dbReference type="Gene3D" id="2.10.70.10">
    <property type="entry name" value="Complement Module, domain 1"/>
    <property type="match status" value="12"/>
</dbReference>
<sequence>MWRNIALHKEAFQSTGGDSAQFAVDGLFDGAPCTITGTMNNPWWSVDLRKQTIVTNVHLTPCQDTADLIVGLSDLRIDDAIPPLDYTLCASISEVKERTTVVLHCQPTIVSGRFLFIRRTSAADTVLTLSEVQVYTVMPTLAPGRPPWRSTAVEGPVLAGPFSCSEVDGGHVTWWTDLGEGQHIAAVYLRLEQTDPDGSDVIIAVTDEDPAVPSQNDTSYALCSVVTSPFKGLARCDVSDAYGQYVFVKARPKLRLRLCEVEVFAFPLANKALGQLTWQSTDTGNPLQPSSHAVDGSVDGRHCSIVASMDADPPWWAVDLNGHYRVAEVNVLPGRMIPENIEVRVTNVPPYYNKKPPHVTAANYHKCGVFVDRMPNDTITRIPCMSAEGRYVIVMSKKTNGLSLMRLCEVHVYVLPEPWLVNVARYAAATQSSSTPLGGATRAVDGGTSAIWWHGSCSFTLREPNPWWRADLSLIYNVWHVAVTHFKELTLRYFDVWLSTTDPAVDPAWTDSMKRRCARYSGPLTPVAVSRIRCEQPPVKGRYVTLQAYGNTRIAVCELHVFAIRTGNVAFGRHVSGSSNDNQSVQAVDGNLDDTWSQPSCSRMYKSEKGHIWWEIDMSDLYNIAYVRITNTVLDHSEHMHDVSVFVTNSSVTDTENVSVSRHACGIYKDKLGKGDSIDIHCDDNPTVGTVLYVWIEEPDRYAVLCEVEIYGSPWSDIALNKPTMEWIEDSKQVAVDGNTAFDKCMVIGPYRDTYWSVDLEMIYNITAVAITTPIDTTETDLHDFFVGATNTQPTTVYPPTDYDVCAFHTGAAPSGQTVRIHCAPSAVTGQHVFIRSSGVLALCEVVVFGEHDTHISWDGQYVIITGTGDEINPSSVLVYGTDADEMWNVLEDSVPDDLVDMCVDGNNDNVWWRGSCFRGQTLAIQLDTPDAIEAVYITTHEMFALCDVVIAVSPGKDDDDSDRTVCAKHRGCLAAGHTTRVSCDNPVFGQTLYIDTLDGNNHTLILCEVAAAIAKCPALPVRVGELYDNETCTTDIKIYNDTCTVSCTLGYNLTGNDGVRTCTENGTWSNNVTCELAKCPSLPVRDGELYDHETCTTDTKIYNDTCTVTCTLGYNLTDIDGVRTCTENGTWSNNVTCELVKCPALPVRDGELYDNEKCTTDINIYNDTCTVTCTLGYNLTGIDGVRMCTENGTWSNNVTCELVTCAPIRTTVGEVYEEPCTAEISVYNDTCELSCQVGYNLSGSDGVRKCKENGTWSNPATCEEITCEFLREDPKGKYTNHNCTARNSSYDETCELECELGYMRDPDTNQTCQLDGTWSSDTHCVVINCPTLNEVDHARLVAGGDGPFIPENVLQYECTPGYERTGGHLLLLCRKDGQWSGEQPSCTVVSCGPPAPVANTHATMPDETVFMSNITYECKAGYKAMPGGDWTRQCQEDKRWSGTAPICIEIRCGAPPTVANTTVTTDGVRVNDTATYSCLAGYRLRAGNLTKVCNEQEQWQNKDPQCEVIAVAYAEYSTNGGDTVGGKVMYKCVRGFQRVSGSGFSRCTLKGEWTKPSLICAEVTCGMPPPVKNADVTTTCVTRGCVADYRCYVGYEGQTQRSQCTVDGKWSRVSINCTRVRCGAIMPRIGVVVTDKTGDSYEDTVTIHCRRGYHRVTGSHLRTCGGGWAWSGTALVCAETTCLTPTRNVNGGKIFVDKLTVGSKVTYRARDRFRHVSGDLVRTCREDQLWTGEQPVFEEITCPAIRINVATNVKVFTDGVVIGSQATYSCVIGYEITAGVAT</sequence>
<keyword evidence="10" id="KW-1185">Reference proteome</keyword>
<dbReference type="InterPro" id="IPR007110">
    <property type="entry name" value="Ig-like_dom"/>
</dbReference>
<feature type="domain" description="Sushi" evidence="8">
    <location>
        <begin position="1390"/>
        <end position="1450"/>
    </location>
</feature>
<feature type="domain" description="Sushi" evidence="8">
    <location>
        <begin position="1328"/>
        <end position="1389"/>
    </location>
</feature>
<evidence type="ECO:0000256" key="4">
    <source>
        <dbReference type="ARBA" id="ARBA00022837"/>
    </source>
</evidence>
<comment type="caution">
    <text evidence="6">Lacks conserved residue(s) required for the propagation of feature annotation.</text>
</comment>
<evidence type="ECO:0000259" key="8">
    <source>
        <dbReference type="PROSITE" id="PS50923"/>
    </source>
</evidence>
<dbReference type="EMBL" id="JAODUO010000025">
    <property type="protein sequence ID" value="KAK2192694.1"/>
    <property type="molecule type" value="Genomic_DNA"/>
</dbReference>
<dbReference type="Pfam" id="PF22633">
    <property type="entry name" value="F5_F8_type_C_2"/>
    <property type="match status" value="1"/>
</dbReference>
<name>A0AAD9PDJ1_RIDPI</name>
<dbReference type="SUPFAM" id="SSF57535">
    <property type="entry name" value="Complement control module/SCR domain"/>
    <property type="match status" value="12"/>
</dbReference>
<evidence type="ECO:0000256" key="5">
    <source>
        <dbReference type="ARBA" id="ARBA00023157"/>
    </source>
</evidence>
<organism evidence="9 10">
    <name type="scientific">Ridgeia piscesae</name>
    <name type="common">Tubeworm</name>
    <dbReference type="NCBI Taxonomy" id="27915"/>
    <lineage>
        <taxon>Eukaryota</taxon>
        <taxon>Metazoa</taxon>
        <taxon>Spiralia</taxon>
        <taxon>Lophotrochozoa</taxon>
        <taxon>Annelida</taxon>
        <taxon>Polychaeta</taxon>
        <taxon>Sedentaria</taxon>
        <taxon>Canalipalpata</taxon>
        <taxon>Sabellida</taxon>
        <taxon>Siboglinidae</taxon>
        <taxon>Ridgeia</taxon>
    </lineage>
</organism>
<keyword evidence="3" id="KW-0677">Repeat</keyword>
<feature type="domain" description="Sushi" evidence="8">
    <location>
        <begin position="1621"/>
        <end position="1680"/>
    </location>
</feature>
<feature type="disulfide bond" evidence="6">
    <location>
        <begin position="1236"/>
        <end position="1263"/>
    </location>
</feature>
<accession>A0AAD9PDJ1</accession>
<dbReference type="SMART" id="SM00032">
    <property type="entry name" value="CCP"/>
    <property type="match status" value="12"/>
</dbReference>
<evidence type="ECO:0000256" key="2">
    <source>
        <dbReference type="ARBA" id="ARBA00022729"/>
    </source>
</evidence>
<keyword evidence="2" id="KW-0732">Signal</keyword>
<dbReference type="Pfam" id="PF00084">
    <property type="entry name" value="Sushi"/>
    <property type="match status" value="11"/>
</dbReference>
<dbReference type="InterPro" id="IPR051277">
    <property type="entry name" value="SEZ6_CSMD_C4BPB_Regulators"/>
</dbReference>
<feature type="disulfide bond" evidence="6">
    <location>
        <begin position="1048"/>
        <end position="1075"/>
    </location>
</feature>
<keyword evidence="6" id="KW-0768">Sushi</keyword>
<dbReference type="PANTHER" id="PTHR45656">
    <property type="entry name" value="PROTEIN CBR-CLEC-78"/>
    <property type="match status" value="1"/>
</dbReference>
<evidence type="ECO:0000256" key="3">
    <source>
        <dbReference type="ARBA" id="ARBA00022737"/>
    </source>
</evidence>
<dbReference type="GO" id="GO:0046872">
    <property type="term" value="F:metal ion binding"/>
    <property type="evidence" value="ECO:0007669"/>
    <property type="project" value="UniProtKB-KW"/>
</dbReference>
<feature type="domain" description="Sushi" evidence="8">
    <location>
        <begin position="1451"/>
        <end position="1509"/>
    </location>
</feature>
<comment type="caution">
    <text evidence="9">The sequence shown here is derived from an EMBL/GenBank/DDBJ whole genome shotgun (WGS) entry which is preliminary data.</text>
</comment>
<dbReference type="SMART" id="SM00607">
    <property type="entry name" value="FTP"/>
    <property type="match status" value="3"/>
</dbReference>
<feature type="domain" description="Sushi" evidence="8">
    <location>
        <begin position="1564"/>
        <end position="1620"/>
    </location>
</feature>
<dbReference type="PROSITE" id="PS50835">
    <property type="entry name" value="IG_LIKE"/>
    <property type="match status" value="1"/>
</dbReference>
<protein>
    <submittedName>
        <fullName evidence="9">Uncharacterized protein</fullName>
    </submittedName>
</protein>
<evidence type="ECO:0000259" key="7">
    <source>
        <dbReference type="PROSITE" id="PS50835"/>
    </source>
</evidence>
<dbReference type="PROSITE" id="PS50923">
    <property type="entry name" value="SUSHI"/>
    <property type="match status" value="9"/>
</dbReference>
<feature type="domain" description="Sushi" evidence="8">
    <location>
        <begin position="1204"/>
        <end position="1265"/>
    </location>
</feature>
<evidence type="ECO:0000313" key="9">
    <source>
        <dbReference type="EMBL" id="KAK2192694.1"/>
    </source>
</evidence>
<reference evidence="9" key="1">
    <citation type="journal article" date="2023" name="Mol. Biol. Evol.">
        <title>Third-Generation Sequencing Reveals the Adaptive Role of the Epigenome in Three Deep-Sea Polychaetes.</title>
        <authorList>
            <person name="Perez M."/>
            <person name="Aroh O."/>
            <person name="Sun Y."/>
            <person name="Lan Y."/>
            <person name="Juniper S.K."/>
            <person name="Young C.R."/>
            <person name="Angers B."/>
            <person name="Qian P.Y."/>
        </authorList>
    </citation>
    <scope>NUCLEOTIDE SEQUENCE</scope>
    <source>
        <strain evidence="9">R07B-5</strain>
    </source>
</reference>
<dbReference type="PANTHER" id="PTHR45656:SF4">
    <property type="entry name" value="PROTEIN CBR-CLEC-78"/>
    <property type="match status" value="1"/>
</dbReference>
<feature type="domain" description="Sushi" evidence="8">
    <location>
        <begin position="1078"/>
        <end position="1140"/>
    </location>
</feature>
<feature type="domain" description="Sushi" evidence="8">
    <location>
        <begin position="1141"/>
        <end position="1203"/>
    </location>
</feature>
<keyword evidence="4" id="KW-0106">Calcium</keyword>
<feature type="disulfide bond" evidence="6">
    <location>
        <begin position="1392"/>
        <end position="1435"/>
    </location>
</feature>